<feature type="region of interest" description="Disordered" evidence="1">
    <location>
        <begin position="1"/>
        <end position="22"/>
    </location>
</feature>
<dbReference type="Proteomes" id="UP000800093">
    <property type="component" value="Unassembled WGS sequence"/>
</dbReference>
<comment type="caution">
    <text evidence="2">The sequence shown here is derived from an EMBL/GenBank/DDBJ whole genome shotgun (WGS) entry which is preliminary data.</text>
</comment>
<dbReference type="EMBL" id="ML986646">
    <property type="protein sequence ID" value="KAF2262012.1"/>
    <property type="molecule type" value="Genomic_DNA"/>
</dbReference>
<reference evidence="3" key="1">
    <citation type="journal article" date="2020" name="Stud. Mycol.">
        <title>101 Dothideomycetes genomes: A test case for predicting lifestyles and emergence of pathogens.</title>
        <authorList>
            <person name="Haridas S."/>
            <person name="Albert R."/>
            <person name="Binder M."/>
            <person name="Bloem J."/>
            <person name="LaButti K."/>
            <person name="Salamov A."/>
            <person name="Andreopoulos B."/>
            <person name="Baker S."/>
            <person name="Barry K."/>
            <person name="Bills G."/>
            <person name="Bluhm B."/>
            <person name="Cannon C."/>
            <person name="Castanera R."/>
            <person name="Culley D."/>
            <person name="Daum C."/>
            <person name="Ezra D."/>
            <person name="Gonzalez J."/>
            <person name="Henrissat B."/>
            <person name="Kuo A."/>
            <person name="Liang C."/>
            <person name="Lipzen A."/>
            <person name="Lutzoni F."/>
            <person name="Magnuson J."/>
            <person name="Mondo S."/>
            <person name="Nolan M."/>
            <person name="Ohm R."/>
            <person name="Pangilinan J."/>
            <person name="Park H.-J."/>
            <person name="Ramirez L."/>
            <person name="Alfaro M."/>
            <person name="Sun H."/>
            <person name="Tritt A."/>
            <person name="Yoshinaga Y."/>
            <person name="Zwiers L.-H."/>
            <person name="Turgeon B."/>
            <person name="Goodwin S."/>
            <person name="Spatafora J."/>
            <person name="Crous P."/>
            <person name="Grigoriev I."/>
        </authorList>
    </citation>
    <scope>NUCLEOTIDE SEQUENCE [LARGE SCALE GENOMIC DNA]</scope>
    <source>
        <strain evidence="3">CBS 304.66</strain>
    </source>
</reference>
<dbReference type="AlphaFoldDB" id="A0A9P4K3Q0"/>
<evidence type="ECO:0000313" key="3">
    <source>
        <dbReference type="Proteomes" id="UP000800093"/>
    </source>
</evidence>
<feature type="region of interest" description="Disordered" evidence="1">
    <location>
        <begin position="62"/>
        <end position="81"/>
    </location>
</feature>
<proteinExistence type="predicted"/>
<evidence type="ECO:0000256" key="1">
    <source>
        <dbReference type="SAM" id="MobiDB-lite"/>
    </source>
</evidence>
<gene>
    <name evidence="2" type="ORF">CC78DRAFT_618979</name>
</gene>
<feature type="region of interest" description="Disordered" evidence="1">
    <location>
        <begin position="179"/>
        <end position="201"/>
    </location>
</feature>
<protein>
    <submittedName>
        <fullName evidence="2">Uncharacterized protein</fullName>
    </submittedName>
</protein>
<evidence type="ECO:0000313" key="2">
    <source>
        <dbReference type="EMBL" id="KAF2262012.1"/>
    </source>
</evidence>
<feature type="compositionally biased region" description="Gly residues" evidence="1">
    <location>
        <begin position="1"/>
        <end position="15"/>
    </location>
</feature>
<name>A0A9P4K3Q0_9PLEO</name>
<feature type="region of interest" description="Disordered" evidence="1">
    <location>
        <begin position="112"/>
        <end position="131"/>
    </location>
</feature>
<feature type="compositionally biased region" description="Basic and acidic residues" evidence="1">
    <location>
        <begin position="70"/>
        <end position="81"/>
    </location>
</feature>
<accession>A0A9P4K3Q0</accession>
<organism evidence="2 3">
    <name type="scientific">Lojkania enalia</name>
    <dbReference type="NCBI Taxonomy" id="147567"/>
    <lineage>
        <taxon>Eukaryota</taxon>
        <taxon>Fungi</taxon>
        <taxon>Dikarya</taxon>
        <taxon>Ascomycota</taxon>
        <taxon>Pezizomycotina</taxon>
        <taxon>Dothideomycetes</taxon>
        <taxon>Pleosporomycetidae</taxon>
        <taxon>Pleosporales</taxon>
        <taxon>Pleosporales incertae sedis</taxon>
        <taxon>Lojkania</taxon>
    </lineage>
</organism>
<keyword evidence="3" id="KW-1185">Reference proteome</keyword>
<sequence length="419" mass="45001">MGRGASSGEGLGGFRRGSPDGYIQQTGLEDACVVELSARKGEPSSFDGQALWSGRPRVFRVGGGRGGSVRRQEERDAGKERKDGHVFLAANPWAEGACPPARLYACVRTMTDTDSCKRPGPRRASEREAGLESGTLSSVLTYMHGQAIAGPFSQPGPKRAALHDSQVSKDIHRHPHMHIHTSHERSHGAAAAAGGGARRRRGSAIKRSTFCGSMTAGCHERCKQPISACQIPPPCPVRMHIQYPASRVAQSVAQKTRVRASYEWRTARVDNLASHGCRSAAQSASLTAPLAICHSLFVGDAMLHRAWPSHPRCHETPATSQLVSLPSDLQATARPIRNTRLRQARAHGQLRGPGPPHIQQHQISSFALPVLPCPRACTTAIRTYILTALPALHRRGCLLVSHLLASRAGRGLGAIRAST</sequence>